<evidence type="ECO:0000256" key="3">
    <source>
        <dbReference type="ARBA" id="ARBA00023315"/>
    </source>
</evidence>
<evidence type="ECO:0000313" key="5">
    <source>
        <dbReference type="Proteomes" id="UP001179952"/>
    </source>
</evidence>
<keyword evidence="5" id="KW-1185">Reference proteome</keyword>
<gene>
    <name evidence="4" type="ORF">QJS04_geneDACA016867</name>
</gene>
<protein>
    <submittedName>
        <fullName evidence="4">Vinorine synthase</fullName>
    </submittedName>
</protein>
<evidence type="ECO:0000256" key="1">
    <source>
        <dbReference type="ARBA" id="ARBA00009861"/>
    </source>
</evidence>
<evidence type="ECO:0000313" key="4">
    <source>
        <dbReference type="EMBL" id="KAK1267432.1"/>
    </source>
</evidence>
<dbReference type="PANTHER" id="PTHR31623">
    <property type="entry name" value="F21J9.9"/>
    <property type="match status" value="1"/>
</dbReference>
<name>A0AAV9ATD2_ACOGR</name>
<sequence length="800" mass="88803">MEIEILSRETIRPTTPTQPHLRWHRLSALDQLAPQMTVHAVLFYPINDGDQTPPAHKEAVLKTSLSRLLTSFYPLAGRLRREGPPPNGTASVECTDEGVPFTVARADIELESVLQDDERYIKHYDQLVPRDRSQTDFGDPLLHLQLTHFSCASSSLGICLSHQVVDGSSWALLLKAWSASARFGAISPQLTPRFTAASIFPPVNRPPPVIVLPSHGKLHPRRFLIGARALERLRSERTVRGERRPTRFEAAAGAVWQCARRAREGLTNLCLIVGLRPRLTPPVGPDVVGNMWVTTVTTTEEGIREAVLESDWEYARRVIAGEVRVEGHEEGGSSLVFSGVAGYGYYEADFGWGRPRRLGLANHDAGEVVLFVGTATGEGVEVWVWLEEEVMVEILSRETIRPTTATPPHLRWHQLSALDQLSPQMTVHQVLFYPINGGDQSSPAHRETVLKTSLSRLLTSFYPLAGRLRREGPPPHGTASVECTDEGVPFTVARANIELKLVLQDDRYLKHYHKLVPRDRSQLDYGEPLLHIQLTHFSCDSSAFGMCLSHQVADGNSAVLFVKAWSTSARLGIIGPQLNPRFKSGSRIYLDSHQAKPAGYLRQKTSLKPCIRFKFLIGARALEQLREETTVRGARRPTRFEVAAGVVWRCARRACERLTNLCLVAGLRPRLSPPVGTDVFGNVWVMTATTMEERIREALSVIDGEYARRVIAGEVRVEGHDEAGSALVFSGVAGFGFYEADFGWGRTRRLGFANHDAGELAMFVGTASGDGMEVWVWLEEAVMVRFEKDPEIVGLVSNAK</sequence>
<dbReference type="Gene3D" id="3.30.559.10">
    <property type="entry name" value="Chloramphenicol acetyltransferase-like domain"/>
    <property type="match status" value="4"/>
</dbReference>
<dbReference type="AlphaFoldDB" id="A0AAV9ATD2"/>
<dbReference type="InterPro" id="IPR023213">
    <property type="entry name" value="CAT-like_dom_sf"/>
</dbReference>
<organism evidence="4 5">
    <name type="scientific">Acorus gramineus</name>
    <name type="common">Dwarf sweet flag</name>
    <dbReference type="NCBI Taxonomy" id="55184"/>
    <lineage>
        <taxon>Eukaryota</taxon>
        <taxon>Viridiplantae</taxon>
        <taxon>Streptophyta</taxon>
        <taxon>Embryophyta</taxon>
        <taxon>Tracheophyta</taxon>
        <taxon>Spermatophyta</taxon>
        <taxon>Magnoliopsida</taxon>
        <taxon>Liliopsida</taxon>
        <taxon>Acoraceae</taxon>
        <taxon>Acorus</taxon>
    </lineage>
</organism>
<evidence type="ECO:0000256" key="2">
    <source>
        <dbReference type="ARBA" id="ARBA00022679"/>
    </source>
</evidence>
<comment type="similarity">
    <text evidence="1">Belongs to the plant acyltransferase family.</text>
</comment>
<dbReference type="Pfam" id="PF02458">
    <property type="entry name" value="Transferase"/>
    <property type="match status" value="1"/>
</dbReference>
<keyword evidence="3" id="KW-0012">Acyltransferase</keyword>
<dbReference type="PANTHER" id="PTHR31623:SF17">
    <property type="entry name" value="F21J9.9"/>
    <property type="match status" value="1"/>
</dbReference>
<reference evidence="4" key="1">
    <citation type="journal article" date="2023" name="Nat. Commun.">
        <title>Diploid and tetraploid genomes of Acorus and the evolution of monocots.</title>
        <authorList>
            <person name="Ma L."/>
            <person name="Liu K.W."/>
            <person name="Li Z."/>
            <person name="Hsiao Y.Y."/>
            <person name="Qi Y."/>
            <person name="Fu T."/>
            <person name="Tang G.D."/>
            <person name="Zhang D."/>
            <person name="Sun W.H."/>
            <person name="Liu D.K."/>
            <person name="Li Y."/>
            <person name="Chen G.Z."/>
            <person name="Liu X.D."/>
            <person name="Liao X.Y."/>
            <person name="Jiang Y.T."/>
            <person name="Yu X."/>
            <person name="Hao Y."/>
            <person name="Huang J."/>
            <person name="Zhao X.W."/>
            <person name="Ke S."/>
            <person name="Chen Y.Y."/>
            <person name="Wu W.L."/>
            <person name="Hsu J.L."/>
            <person name="Lin Y.F."/>
            <person name="Huang M.D."/>
            <person name="Li C.Y."/>
            <person name="Huang L."/>
            <person name="Wang Z.W."/>
            <person name="Zhao X."/>
            <person name="Zhong W.Y."/>
            <person name="Peng D.H."/>
            <person name="Ahmad S."/>
            <person name="Lan S."/>
            <person name="Zhang J.S."/>
            <person name="Tsai W.C."/>
            <person name="Van de Peer Y."/>
            <person name="Liu Z.J."/>
        </authorList>
    </citation>
    <scope>NUCLEOTIDE SEQUENCE</scope>
    <source>
        <strain evidence="4">SCP</strain>
    </source>
</reference>
<dbReference type="Proteomes" id="UP001179952">
    <property type="component" value="Unassembled WGS sequence"/>
</dbReference>
<reference evidence="4" key="2">
    <citation type="submission" date="2023-06" db="EMBL/GenBank/DDBJ databases">
        <authorList>
            <person name="Ma L."/>
            <person name="Liu K.-W."/>
            <person name="Li Z."/>
            <person name="Hsiao Y.-Y."/>
            <person name="Qi Y."/>
            <person name="Fu T."/>
            <person name="Tang G."/>
            <person name="Zhang D."/>
            <person name="Sun W.-H."/>
            <person name="Liu D.-K."/>
            <person name="Li Y."/>
            <person name="Chen G.-Z."/>
            <person name="Liu X.-D."/>
            <person name="Liao X.-Y."/>
            <person name="Jiang Y.-T."/>
            <person name="Yu X."/>
            <person name="Hao Y."/>
            <person name="Huang J."/>
            <person name="Zhao X.-W."/>
            <person name="Ke S."/>
            <person name="Chen Y.-Y."/>
            <person name="Wu W.-L."/>
            <person name="Hsu J.-L."/>
            <person name="Lin Y.-F."/>
            <person name="Huang M.-D."/>
            <person name="Li C.-Y."/>
            <person name="Huang L."/>
            <person name="Wang Z.-W."/>
            <person name="Zhao X."/>
            <person name="Zhong W.-Y."/>
            <person name="Peng D.-H."/>
            <person name="Ahmad S."/>
            <person name="Lan S."/>
            <person name="Zhang J.-S."/>
            <person name="Tsai W.-C."/>
            <person name="Van De Peer Y."/>
            <person name="Liu Z.-J."/>
        </authorList>
    </citation>
    <scope>NUCLEOTIDE SEQUENCE</scope>
    <source>
        <strain evidence="4">SCP</strain>
        <tissue evidence="4">Leaves</tissue>
    </source>
</reference>
<proteinExistence type="inferred from homology"/>
<keyword evidence="2" id="KW-0808">Transferase</keyword>
<dbReference type="EMBL" id="JAUJYN010000007">
    <property type="protein sequence ID" value="KAK1267432.1"/>
    <property type="molecule type" value="Genomic_DNA"/>
</dbReference>
<accession>A0AAV9ATD2</accession>
<dbReference type="GO" id="GO:0016746">
    <property type="term" value="F:acyltransferase activity"/>
    <property type="evidence" value="ECO:0007669"/>
    <property type="project" value="UniProtKB-KW"/>
</dbReference>
<comment type="caution">
    <text evidence="4">The sequence shown here is derived from an EMBL/GenBank/DDBJ whole genome shotgun (WGS) entry which is preliminary data.</text>
</comment>